<protein>
    <submittedName>
        <fullName evidence="5">MucBP domain-containing protein</fullName>
    </submittedName>
</protein>
<keyword evidence="6" id="KW-1185">Reference proteome</keyword>
<accession>A0ABT6NFM4</accession>
<dbReference type="RefSeq" id="WP_281095126.1">
    <property type="nucleotide sequence ID" value="NZ_JARYZI010000010.1"/>
</dbReference>
<feature type="chain" id="PRO_5046822958" evidence="2">
    <location>
        <begin position="27"/>
        <end position="542"/>
    </location>
</feature>
<feature type="domain" description="Bacterial repeat" evidence="4">
    <location>
        <begin position="215"/>
        <end position="280"/>
    </location>
</feature>
<dbReference type="Pfam" id="PF06458">
    <property type="entry name" value="MucBP"/>
    <property type="match status" value="1"/>
</dbReference>
<dbReference type="Proteomes" id="UP001158045">
    <property type="component" value="Unassembled WGS sequence"/>
</dbReference>
<feature type="domain" description="MucBP" evidence="3">
    <location>
        <begin position="374"/>
        <end position="431"/>
    </location>
</feature>
<evidence type="ECO:0000259" key="3">
    <source>
        <dbReference type="Pfam" id="PF06458"/>
    </source>
</evidence>
<dbReference type="EMBL" id="JARYZI010000010">
    <property type="protein sequence ID" value="MDH8679233.1"/>
    <property type="molecule type" value="Genomic_DNA"/>
</dbReference>
<evidence type="ECO:0000313" key="5">
    <source>
        <dbReference type="EMBL" id="MDH8679233.1"/>
    </source>
</evidence>
<keyword evidence="2" id="KW-0732">Signal</keyword>
<dbReference type="Gene3D" id="3.10.20.320">
    <property type="entry name" value="Putative peptidoglycan bound protein (lpxtg motif)"/>
    <property type="match status" value="1"/>
</dbReference>
<evidence type="ECO:0000256" key="2">
    <source>
        <dbReference type="SAM" id="SignalP"/>
    </source>
</evidence>
<gene>
    <name evidence="5" type="ORF">QE109_13835</name>
</gene>
<evidence type="ECO:0000259" key="4">
    <source>
        <dbReference type="Pfam" id="PF18998"/>
    </source>
</evidence>
<feature type="domain" description="Bacterial repeat" evidence="4">
    <location>
        <begin position="135"/>
        <end position="205"/>
    </location>
</feature>
<name>A0ABT6NFM4_9FIRM</name>
<evidence type="ECO:0000256" key="1">
    <source>
        <dbReference type="ARBA" id="ARBA00022737"/>
    </source>
</evidence>
<keyword evidence="1" id="KW-0677">Repeat</keyword>
<dbReference type="InterPro" id="IPR044060">
    <property type="entry name" value="Bacterial_rp_domain"/>
</dbReference>
<evidence type="ECO:0000313" key="6">
    <source>
        <dbReference type="Proteomes" id="UP001158045"/>
    </source>
</evidence>
<comment type="caution">
    <text evidence="5">The sequence shown here is derived from an EMBL/GenBank/DDBJ whole genome shotgun (WGS) entry which is preliminary data.</text>
</comment>
<dbReference type="InterPro" id="IPR009459">
    <property type="entry name" value="MucBP_dom"/>
</dbReference>
<proteinExistence type="predicted"/>
<organism evidence="5 6">
    <name type="scientific">Fusibacter bizertensis</name>
    <dbReference type="NCBI Taxonomy" id="1488331"/>
    <lineage>
        <taxon>Bacteria</taxon>
        <taxon>Bacillati</taxon>
        <taxon>Bacillota</taxon>
        <taxon>Clostridia</taxon>
        <taxon>Eubacteriales</taxon>
        <taxon>Eubacteriales Family XII. Incertae Sedis</taxon>
        <taxon>Fusibacter</taxon>
    </lineage>
</organism>
<reference evidence="5 6" key="1">
    <citation type="submission" date="2023-04" db="EMBL/GenBank/DDBJ databases">
        <title>Fusibacter bizertensis strain WBS, isolated from littoral bottom sediments of the Arctic seas - biochemical and genomic analysis.</title>
        <authorList>
            <person name="Brioukhanov A.L."/>
        </authorList>
    </citation>
    <scope>NUCLEOTIDE SEQUENCE [LARGE SCALE GENOMIC DNA]</scope>
    <source>
        <strain evidence="5 6">WBS</strain>
    </source>
</reference>
<dbReference type="Pfam" id="PF18998">
    <property type="entry name" value="Flg_new_2"/>
    <property type="match status" value="2"/>
</dbReference>
<feature type="signal peptide" evidence="2">
    <location>
        <begin position="1"/>
        <end position="26"/>
    </location>
</feature>
<sequence>MRFSKMFLMLILTMVLILGTMGSAFAEDFDFNFHKPPQPSVTVSIKDGPLGDASVTSNVYWSWGDWKWHADISAMDSSDNMYTFVKWQRWEEVNPPGPHNSFWTWVDSSYSQTDSFIIYSDKTFRAVFETNYDYNYTLNTFEMGSNEGTGAGYKPVGTLITVDPDPEPGYHFVNWTMNGSDMGNAVLTFNMPEEDVEVVLNFAENDSYNVHGIIDPSGSGTIDGTGDYPYEMPVELTAIPEHGYYFDHWTFDPQEVSPAINGDMMTFDMPENDVDVTAIFGMLDMYGVTLIPMETEWGMPELDENAMPSEDYDGMYYIGDEFTITPNPALHYHFVSYVMGEEEPITDPDHVFTMGEGDMEITVNYAEDPYVLATIQYLDENDVSIKADDVDVKVYLGDYSFAPPAISGYSFGVSSPNATGTITEESDDFVVIHKYYVPEVVTNTVTNTVTETVFVNVPATTEATTEEITTEPVPLGEATVVNFDSIYDDMEMPTTEEIMLPEEETPLADALPQTGQLPGELFYGIGGLLSAVGVFMKRRFGK</sequence>